<feature type="transmembrane region" description="Helical" evidence="2">
    <location>
        <begin position="45"/>
        <end position="64"/>
    </location>
</feature>
<keyword evidence="4" id="KW-1185">Reference proteome</keyword>
<dbReference type="Proteomes" id="UP000004578">
    <property type="component" value="Unassembled WGS sequence"/>
</dbReference>
<feature type="transmembrane region" description="Helical" evidence="2">
    <location>
        <begin position="101"/>
        <end position="118"/>
    </location>
</feature>
<gene>
    <name evidence="3" type="ORF">HMPREF1317_0546</name>
</gene>
<evidence type="ECO:0000313" key="3">
    <source>
        <dbReference type="EMBL" id="EJF46612.1"/>
    </source>
</evidence>
<feature type="compositionally biased region" description="Basic and acidic residues" evidence="1">
    <location>
        <begin position="477"/>
        <end position="490"/>
    </location>
</feature>
<dbReference type="InterPro" id="IPR045931">
    <property type="entry name" value="DUF6350"/>
</dbReference>
<feature type="transmembrane region" description="Helical" evidence="2">
    <location>
        <begin position="367"/>
        <end position="387"/>
    </location>
</feature>
<proteinExistence type="predicted"/>
<feature type="compositionally biased region" description="Low complexity" evidence="1">
    <location>
        <begin position="425"/>
        <end position="440"/>
    </location>
</feature>
<keyword evidence="2" id="KW-0812">Transmembrane</keyword>
<keyword evidence="2" id="KW-0472">Membrane</keyword>
<feature type="compositionally biased region" description="Gly residues" evidence="1">
    <location>
        <begin position="441"/>
        <end position="465"/>
    </location>
</feature>
<dbReference type="OrthoDB" id="3742900at2"/>
<feature type="compositionally biased region" description="Low complexity" evidence="1">
    <location>
        <begin position="466"/>
        <end position="475"/>
    </location>
</feature>
<dbReference type="AlphaFoldDB" id="J0NPC0"/>
<feature type="transmembrane region" description="Helical" evidence="2">
    <location>
        <begin position="238"/>
        <end position="260"/>
    </location>
</feature>
<keyword evidence="2" id="KW-1133">Transmembrane helix</keyword>
<evidence type="ECO:0000313" key="4">
    <source>
        <dbReference type="Proteomes" id="UP000004578"/>
    </source>
</evidence>
<feature type="transmembrane region" description="Helical" evidence="2">
    <location>
        <begin position="297"/>
        <end position="316"/>
    </location>
</feature>
<evidence type="ECO:0000256" key="2">
    <source>
        <dbReference type="SAM" id="Phobius"/>
    </source>
</evidence>
<name>J0NPC0_9ACTO</name>
<protein>
    <submittedName>
        <fullName evidence="3">Uncharacterized protein</fullName>
    </submittedName>
</protein>
<organism evidence="3 4">
    <name type="scientific">Schaalia georgiae F0490</name>
    <dbReference type="NCBI Taxonomy" id="1125717"/>
    <lineage>
        <taxon>Bacteria</taxon>
        <taxon>Bacillati</taxon>
        <taxon>Actinomycetota</taxon>
        <taxon>Actinomycetes</taxon>
        <taxon>Actinomycetales</taxon>
        <taxon>Actinomycetaceae</taxon>
        <taxon>Schaalia</taxon>
    </lineage>
</organism>
<feature type="compositionally biased region" description="Gly residues" evidence="1">
    <location>
        <begin position="402"/>
        <end position="412"/>
    </location>
</feature>
<dbReference type="PATRIC" id="fig|1125717.3.peg.845"/>
<dbReference type="EMBL" id="AKFS01000126">
    <property type="protein sequence ID" value="EJF46612.1"/>
    <property type="molecule type" value="Genomic_DNA"/>
</dbReference>
<sequence length="519" mass="51844">MSDEIHPQSAPRKTTTTYVAQRRTIRIAVPDGWARGALAGAEAAFVGWALCLVAAFGAYMSVASNVWMKDFTPKDALGVGGDLWAAVLGGTSVVGGVPYRAAPTLMGVLVVCLLRLLLRSSFSYSRASLWLSIPAFVFTSWILTALSAPHAQLASIAPGALGLPFAASAWATVASLKVRAAQFHAARWLGGGVRTGVAWVGYLAAAGSVLAVVALVAGWGRIAGIHELLGASSAVDNVLIVAAQAFFAPTVVAWALAWWAGPGFFVGVDALHSPSVVGEGPIAPFPLLGAVPTGAPGAWTALVLVAVGAACGARLVRRYPCKTLGEQMGLALTASLVFGAVCAAWMWSATMSAGAVRMSVLGPNIGWTLLALTLEVPLVALVVTACAHPSTRERASALLSGARGGTRGGARGGADPDWISAEVNGSDSAAAQAGAEATGAAGTGEGEPGAGGTGDGTAGDSGPGADGTDAGGSDADQADREHSATARGEHSAAAQGADGERRDGEPADPSGSADGAPPA</sequence>
<feature type="transmembrane region" description="Helical" evidence="2">
    <location>
        <begin position="197"/>
        <end position="217"/>
    </location>
</feature>
<feature type="region of interest" description="Disordered" evidence="1">
    <location>
        <begin position="398"/>
        <end position="519"/>
    </location>
</feature>
<feature type="transmembrane region" description="Helical" evidence="2">
    <location>
        <begin position="130"/>
        <end position="148"/>
    </location>
</feature>
<accession>J0NPC0</accession>
<evidence type="ECO:0000256" key="1">
    <source>
        <dbReference type="SAM" id="MobiDB-lite"/>
    </source>
</evidence>
<dbReference type="RefSeq" id="WP_005869414.1">
    <property type="nucleotide sequence ID" value="NZ_AKFS01000126.1"/>
</dbReference>
<dbReference type="Pfam" id="PF19877">
    <property type="entry name" value="DUF6350"/>
    <property type="match status" value="1"/>
</dbReference>
<comment type="caution">
    <text evidence="3">The sequence shown here is derived from an EMBL/GenBank/DDBJ whole genome shotgun (WGS) entry which is preliminary data.</text>
</comment>
<reference evidence="3 4" key="1">
    <citation type="submission" date="2012-05" db="EMBL/GenBank/DDBJ databases">
        <authorList>
            <person name="Harkins D.M."/>
            <person name="Madupu R."/>
            <person name="Durkin A.S."/>
            <person name="Torralba M."/>
            <person name="Methe B."/>
            <person name="Sutton G.G."/>
            <person name="Nelson K.E."/>
        </authorList>
    </citation>
    <scope>NUCLEOTIDE SEQUENCE [LARGE SCALE GENOMIC DNA]</scope>
    <source>
        <strain evidence="3 4">F0490</strain>
    </source>
</reference>
<feature type="transmembrane region" description="Helical" evidence="2">
    <location>
        <begin position="328"/>
        <end position="347"/>
    </location>
</feature>